<evidence type="ECO:0000313" key="2">
    <source>
        <dbReference type="EMBL" id="RDX81847.1"/>
    </source>
</evidence>
<protein>
    <submittedName>
        <fullName evidence="2">Uncharacterized protein</fullName>
    </submittedName>
</protein>
<reference evidence="2" key="1">
    <citation type="submission" date="2018-05" db="EMBL/GenBank/DDBJ databases">
        <title>Draft genome of Mucuna pruriens seed.</title>
        <authorList>
            <person name="Nnadi N.E."/>
            <person name="Vos R."/>
            <person name="Hasami M.H."/>
            <person name="Devisetty U.K."/>
            <person name="Aguiy J.C."/>
        </authorList>
    </citation>
    <scope>NUCLEOTIDE SEQUENCE [LARGE SCALE GENOMIC DNA]</scope>
    <source>
        <strain evidence="2">JCA_2017</strain>
    </source>
</reference>
<dbReference type="OrthoDB" id="1457528at2759"/>
<dbReference type="EMBL" id="QJKJ01007812">
    <property type="protein sequence ID" value="RDX81847.1"/>
    <property type="molecule type" value="Genomic_DNA"/>
</dbReference>
<organism evidence="2 3">
    <name type="scientific">Mucuna pruriens</name>
    <name type="common">Velvet bean</name>
    <name type="synonym">Dolichos pruriens</name>
    <dbReference type="NCBI Taxonomy" id="157652"/>
    <lineage>
        <taxon>Eukaryota</taxon>
        <taxon>Viridiplantae</taxon>
        <taxon>Streptophyta</taxon>
        <taxon>Embryophyta</taxon>
        <taxon>Tracheophyta</taxon>
        <taxon>Spermatophyta</taxon>
        <taxon>Magnoliopsida</taxon>
        <taxon>eudicotyledons</taxon>
        <taxon>Gunneridae</taxon>
        <taxon>Pentapetalae</taxon>
        <taxon>rosids</taxon>
        <taxon>fabids</taxon>
        <taxon>Fabales</taxon>
        <taxon>Fabaceae</taxon>
        <taxon>Papilionoideae</taxon>
        <taxon>50 kb inversion clade</taxon>
        <taxon>NPAAA clade</taxon>
        <taxon>indigoferoid/millettioid clade</taxon>
        <taxon>Phaseoleae</taxon>
        <taxon>Mucuna</taxon>
    </lineage>
</organism>
<keyword evidence="3" id="KW-1185">Reference proteome</keyword>
<name>A0A371FU18_MUCPR</name>
<feature type="non-terminal residue" evidence="2">
    <location>
        <position position="1"/>
    </location>
</feature>
<proteinExistence type="predicted"/>
<comment type="caution">
    <text evidence="2">The sequence shown here is derived from an EMBL/GenBank/DDBJ whole genome shotgun (WGS) entry which is preliminary data.</text>
</comment>
<sequence length="134" mass="15080">MVLTIFPLEINEAYNYFGEKSSSVPGYRLVSFVASQAITWIMAWEYTIIQQYETVDIKTVCCQTKSSQEAKRRKGSIILIKEAKDYGGASATSTEEFEATLLKARSILDSDNGDHYDAESSESNSYLRNGDMFD</sequence>
<dbReference type="AlphaFoldDB" id="A0A371FU18"/>
<dbReference type="Proteomes" id="UP000257109">
    <property type="component" value="Unassembled WGS sequence"/>
</dbReference>
<evidence type="ECO:0000313" key="3">
    <source>
        <dbReference type="Proteomes" id="UP000257109"/>
    </source>
</evidence>
<gene>
    <name evidence="2" type="ORF">CR513_37422</name>
</gene>
<evidence type="ECO:0000256" key="1">
    <source>
        <dbReference type="SAM" id="MobiDB-lite"/>
    </source>
</evidence>
<accession>A0A371FU18</accession>
<feature type="region of interest" description="Disordered" evidence="1">
    <location>
        <begin position="110"/>
        <end position="134"/>
    </location>
</feature>